<reference evidence="1 2" key="1">
    <citation type="submission" date="2022-04" db="EMBL/GenBank/DDBJ databases">
        <title>Genome sequence of C. roseum typestrain.</title>
        <authorList>
            <person name="Poehlein A."/>
            <person name="Schoch T."/>
            <person name="Duerre P."/>
            <person name="Daniel R."/>
        </authorList>
    </citation>
    <scope>NUCLEOTIDE SEQUENCE [LARGE SCALE GENOMIC DNA]</scope>
    <source>
        <strain evidence="1 2">DSM 7320</strain>
    </source>
</reference>
<dbReference type="KEGG" id="crw:CROST_015310"/>
<sequence>MLKSSILNILSNRINKVIVFRICFILALITAFVFGFKLNVINDGFWHIKVGEYIIKNRIIPHRDIFSWYGIQNKLEWISHEWLFGIIAYLIYKIKGFASVIIFLVIINLITCITLYKFALIRNKNKVISLIIMWVYIFANANDIFYRPLLISKFLLLIIFILLENKKYIAALFTLILGINIHGGVYPLYLIVFAYYTIPKNYKYFIAALIGIFINPYGYKLYEYTYLAMRNSDINRYINEWVITPLYAYKLALIVICITVCVLAVCKVKFRDFLICGALIILAISAKRHMFVICIFVFPIISTYVIDFYHDFFDKFFEKSLTAKVKNLETKLNYITCAILISVLCMKSIFDAGSYLLYVNVQNLTKVVYNVDCPVKVCDYINTHEEIKNSRIFNDYNSSPYLIFRGVKTFVDTREDLFTYNFNRTNAFVDQIKALNDYNYMIYVFKKYKIQYAILRDDMNNTKLLRDNDWTYKIYDDNTYSIFEINSYK</sequence>
<keyword evidence="2" id="KW-1185">Reference proteome</keyword>
<dbReference type="AlphaFoldDB" id="A0A1S8M2P3"/>
<name>A0A1S8M2P3_9CLOT</name>
<dbReference type="Proteomes" id="UP000190951">
    <property type="component" value="Chromosome"/>
</dbReference>
<accession>A0A1S8M2P3</accession>
<dbReference type="STRING" id="84029.CROST_06700"/>
<gene>
    <name evidence="1" type="ORF">CROST_015310</name>
</gene>
<evidence type="ECO:0000313" key="1">
    <source>
        <dbReference type="EMBL" id="URZ10816.1"/>
    </source>
</evidence>
<organism evidence="1 2">
    <name type="scientific">Clostridium felsineum</name>
    <dbReference type="NCBI Taxonomy" id="36839"/>
    <lineage>
        <taxon>Bacteria</taxon>
        <taxon>Bacillati</taxon>
        <taxon>Bacillota</taxon>
        <taxon>Clostridia</taxon>
        <taxon>Eubacteriales</taxon>
        <taxon>Clostridiaceae</taxon>
        <taxon>Clostridium</taxon>
    </lineage>
</organism>
<dbReference type="EMBL" id="CP096983">
    <property type="protein sequence ID" value="URZ10816.1"/>
    <property type="molecule type" value="Genomic_DNA"/>
</dbReference>
<proteinExistence type="predicted"/>
<evidence type="ECO:0000313" key="2">
    <source>
        <dbReference type="Proteomes" id="UP000190951"/>
    </source>
</evidence>
<protein>
    <submittedName>
        <fullName evidence="1">Uncharacterized protein</fullName>
    </submittedName>
</protein>